<dbReference type="FunFam" id="1.20.1250.20:FF:000078">
    <property type="entry name" value="MFS maltose transporter, putative"/>
    <property type="match status" value="1"/>
</dbReference>
<dbReference type="Pfam" id="PF00083">
    <property type="entry name" value="Sugar_tr"/>
    <property type="match status" value="1"/>
</dbReference>
<proteinExistence type="inferred from homology"/>
<evidence type="ECO:0000256" key="2">
    <source>
        <dbReference type="ARBA" id="ARBA00010992"/>
    </source>
</evidence>
<gene>
    <name evidence="10" type="ORF">A1O9_09286</name>
</gene>
<comment type="subcellular location">
    <subcellularLocation>
        <location evidence="1">Membrane</location>
        <topology evidence="1">Multi-pass membrane protein</topology>
    </subcellularLocation>
</comment>
<dbReference type="AlphaFoldDB" id="A0A072P433"/>
<dbReference type="InterPro" id="IPR050360">
    <property type="entry name" value="MFS_Sugar_Transporters"/>
</dbReference>
<feature type="transmembrane region" description="Helical" evidence="8">
    <location>
        <begin position="41"/>
        <end position="60"/>
    </location>
</feature>
<feature type="domain" description="Major facilitator superfamily (MFS) profile" evidence="9">
    <location>
        <begin position="47"/>
        <end position="492"/>
    </location>
</feature>
<feature type="transmembrane region" description="Helical" evidence="8">
    <location>
        <begin position="181"/>
        <end position="201"/>
    </location>
</feature>
<evidence type="ECO:0000256" key="6">
    <source>
        <dbReference type="ARBA" id="ARBA00023136"/>
    </source>
</evidence>
<keyword evidence="11" id="KW-1185">Reference proteome</keyword>
<dbReference type="InterPro" id="IPR036259">
    <property type="entry name" value="MFS_trans_sf"/>
</dbReference>
<keyword evidence="4 8" id="KW-0812">Transmembrane</keyword>
<dbReference type="PANTHER" id="PTHR48022:SF41">
    <property type="entry name" value="MAJOR FACILITATOR SUPERFAMILY (MFS) PROFILE DOMAIN-CONTAINING PROTEIN"/>
    <property type="match status" value="1"/>
</dbReference>
<dbReference type="GeneID" id="25284196"/>
<dbReference type="RefSeq" id="XP_013257434.1">
    <property type="nucleotide sequence ID" value="XM_013401980.1"/>
</dbReference>
<organism evidence="10 11">
    <name type="scientific">Exophiala aquamarina CBS 119918</name>
    <dbReference type="NCBI Taxonomy" id="1182545"/>
    <lineage>
        <taxon>Eukaryota</taxon>
        <taxon>Fungi</taxon>
        <taxon>Dikarya</taxon>
        <taxon>Ascomycota</taxon>
        <taxon>Pezizomycotina</taxon>
        <taxon>Eurotiomycetes</taxon>
        <taxon>Chaetothyriomycetidae</taxon>
        <taxon>Chaetothyriales</taxon>
        <taxon>Herpotrichiellaceae</taxon>
        <taxon>Exophiala</taxon>
    </lineage>
</organism>
<dbReference type="OrthoDB" id="6612291at2759"/>
<evidence type="ECO:0000313" key="10">
    <source>
        <dbReference type="EMBL" id="KEF54844.1"/>
    </source>
</evidence>
<feature type="transmembrane region" description="Helical" evidence="8">
    <location>
        <begin position="302"/>
        <end position="321"/>
    </location>
</feature>
<dbReference type="SUPFAM" id="SSF103473">
    <property type="entry name" value="MFS general substrate transporter"/>
    <property type="match status" value="1"/>
</dbReference>
<dbReference type="HOGENOM" id="CLU_001265_11_5_1"/>
<name>A0A072P433_9EURO</name>
<keyword evidence="6 8" id="KW-0472">Membrane</keyword>
<reference evidence="10 11" key="1">
    <citation type="submission" date="2013-03" db="EMBL/GenBank/DDBJ databases">
        <title>The Genome Sequence of Exophiala aquamarina CBS 119918.</title>
        <authorList>
            <consortium name="The Broad Institute Genomics Platform"/>
            <person name="Cuomo C."/>
            <person name="de Hoog S."/>
            <person name="Gorbushina A."/>
            <person name="Walker B."/>
            <person name="Young S.K."/>
            <person name="Zeng Q."/>
            <person name="Gargeya S."/>
            <person name="Fitzgerald M."/>
            <person name="Haas B."/>
            <person name="Abouelleil A."/>
            <person name="Allen A.W."/>
            <person name="Alvarado L."/>
            <person name="Arachchi H.M."/>
            <person name="Berlin A.M."/>
            <person name="Chapman S.B."/>
            <person name="Gainer-Dewar J."/>
            <person name="Goldberg J."/>
            <person name="Griggs A."/>
            <person name="Gujja S."/>
            <person name="Hansen M."/>
            <person name="Howarth C."/>
            <person name="Imamovic A."/>
            <person name="Ireland A."/>
            <person name="Larimer J."/>
            <person name="McCowan C."/>
            <person name="Murphy C."/>
            <person name="Pearson M."/>
            <person name="Poon T.W."/>
            <person name="Priest M."/>
            <person name="Roberts A."/>
            <person name="Saif S."/>
            <person name="Shea T."/>
            <person name="Sisk P."/>
            <person name="Sykes S."/>
            <person name="Wortman J."/>
            <person name="Nusbaum C."/>
            <person name="Birren B."/>
        </authorList>
    </citation>
    <scope>NUCLEOTIDE SEQUENCE [LARGE SCALE GENOMIC DNA]</scope>
    <source>
        <strain evidence="10 11">CBS 119918</strain>
    </source>
</reference>
<dbReference type="InterPro" id="IPR003663">
    <property type="entry name" value="Sugar/inositol_transpt"/>
</dbReference>
<feature type="transmembrane region" description="Helical" evidence="8">
    <location>
        <begin position="367"/>
        <end position="386"/>
    </location>
</feature>
<evidence type="ECO:0000259" key="9">
    <source>
        <dbReference type="PROSITE" id="PS50850"/>
    </source>
</evidence>
<comment type="similarity">
    <text evidence="2 7">Belongs to the major facilitator superfamily. Sugar transporter (TC 2.A.1.1) family.</text>
</comment>
<accession>A0A072P433</accession>
<sequence>MEKTALKTKAVETVPNNLVANAEAAIAWEHSLNPRRALKKYANAVWFGAFVSLALVMEGFDTKIMGSLYAVPAFQKDFGFQTARGSYQISAAWQSGMSGITGATSIFGMFLGGYASERFGFRRTMLAALISMPPIVFIFFFAPRLEVLAVANFLFAFPLGVFQTVTTVYVTEIMPTPLRPYLTSCYSLAWALGQLLNAVVFRGTLKLPGSWSYRVPFALQWFWPVVIIIGVYMAPESPWWLVRQNRLAEAEAAITRLTSKELDIEIQKLVSLIVFTTNHERNVESRTSYLTCFKGVNLRRTLIVIGVYIMQVLTGAPLRAWMTYFFQQAGLPTDQSFNMTIVALTLSVLGVLGAWAILTYTGRRRMYLFGNLISVVLFTAIGGMGAKLQNGSSSALGWGIGALLALDGFVANLLILPVTFVLVSEIPSSLLRSKSVVVARNTYAVVNIVAGTITPYMINPTAWNWGALTGFFWAGACVIGFTFTFFMVPESKGRTTAEMDLLFEQKVHVRKFKVTEVTLSDVEGSGLP</sequence>
<evidence type="ECO:0000313" key="11">
    <source>
        <dbReference type="Proteomes" id="UP000027920"/>
    </source>
</evidence>
<dbReference type="InterPro" id="IPR005828">
    <property type="entry name" value="MFS_sugar_transport-like"/>
</dbReference>
<feature type="transmembrane region" description="Helical" evidence="8">
    <location>
        <begin position="221"/>
        <end position="242"/>
    </location>
</feature>
<keyword evidence="3 7" id="KW-0813">Transport</keyword>
<evidence type="ECO:0000256" key="8">
    <source>
        <dbReference type="SAM" id="Phobius"/>
    </source>
</evidence>
<feature type="transmembrane region" description="Helical" evidence="8">
    <location>
        <begin position="435"/>
        <end position="458"/>
    </location>
</feature>
<feature type="transmembrane region" description="Helical" evidence="8">
    <location>
        <begin position="91"/>
        <end position="112"/>
    </location>
</feature>
<dbReference type="EMBL" id="AMGV01000009">
    <property type="protein sequence ID" value="KEF54844.1"/>
    <property type="molecule type" value="Genomic_DNA"/>
</dbReference>
<evidence type="ECO:0000256" key="3">
    <source>
        <dbReference type="ARBA" id="ARBA00022448"/>
    </source>
</evidence>
<keyword evidence="5 8" id="KW-1133">Transmembrane helix</keyword>
<feature type="transmembrane region" description="Helical" evidence="8">
    <location>
        <begin position="124"/>
        <end position="142"/>
    </location>
</feature>
<dbReference type="GO" id="GO:0005351">
    <property type="term" value="F:carbohydrate:proton symporter activity"/>
    <property type="evidence" value="ECO:0007669"/>
    <property type="project" value="TreeGrafter"/>
</dbReference>
<evidence type="ECO:0000256" key="1">
    <source>
        <dbReference type="ARBA" id="ARBA00004141"/>
    </source>
</evidence>
<dbReference type="Gene3D" id="1.20.1250.20">
    <property type="entry name" value="MFS general substrate transporter like domains"/>
    <property type="match status" value="1"/>
</dbReference>
<dbReference type="VEuPathDB" id="FungiDB:A1O9_09286"/>
<evidence type="ECO:0000256" key="5">
    <source>
        <dbReference type="ARBA" id="ARBA00022989"/>
    </source>
</evidence>
<feature type="transmembrane region" description="Helical" evidence="8">
    <location>
        <begin position="470"/>
        <end position="489"/>
    </location>
</feature>
<comment type="caution">
    <text evidence="10">The sequence shown here is derived from an EMBL/GenBank/DDBJ whole genome shotgun (WGS) entry which is preliminary data.</text>
</comment>
<dbReference type="GO" id="GO:0016020">
    <property type="term" value="C:membrane"/>
    <property type="evidence" value="ECO:0007669"/>
    <property type="project" value="UniProtKB-SubCell"/>
</dbReference>
<dbReference type="Proteomes" id="UP000027920">
    <property type="component" value="Unassembled WGS sequence"/>
</dbReference>
<dbReference type="NCBIfam" id="TIGR00879">
    <property type="entry name" value="SP"/>
    <property type="match status" value="1"/>
</dbReference>
<protein>
    <recommendedName>
        <fullName evidence="9">Major facilitator superfamily (MFS) profile domain-containing protein</fullName>
    </recommendedName>
</protein>
<dbReference type="PROSITE" id="PS50850">
    <property type="entry name" value="MFS"/>
    <property type="match status" value="1"/>
</dbReference>
<feature type="transmembrane region" description="Helical" evidence="8">
    <location>
        <begin position="341"/>
        <end position="360"/>
    </location>
</feature>
<feature type="transmembrane region" description="Helical" evidence="8">
    <location>
        <begin position="148"/>
        <end position="169"/>
    </location>
</feature>
<dbReference type="PANTHER" id="PTHR48022">
    <property type="entry name" value="PLASTIDIC GLUCOSE TRANSPORTER 4"/>
    <property type="match status" value="1"/>
</dbReference>
<dbReference type="InterPro" id="IPR020846">
    <property type="entry name" value="MFS_dom"/>
</dbReference>
<evidence type="ECO:0000256" key="7">
    <source>
        <dbReference type="RuleBase" id="RU003346"/>
    </source>
</evidence>
<feature type="transmembrane region" description="Helical" evidence="8">
    <location>
        <begin position="398"/>
        <end position="423"/>
    </location>
</feature>
<evidence type="ECO:0000256" key="4">
    <source>
        <dbReference type="ARBA" id="ARBA00022692"/>
    </source>
</evidence>